<dbReference type="InterPro" id="IPR050275">
    <property type="entry name" value="PGM_Phosphatase"/>
</dbReference>
<dbReference type="SMART" id="SM00855">
    <property type="entry name" value="PGAM"/>
    <property type="match status" value="1"/>
</dbReference>
<dbReference type="CDD" id="cd07067">
    <property type="entry name" value="HP_PGM_like"/>
    <property type="match status" value="1"/>
</dbReference>
<dbReference type="PROSITE" id="PS51186">
    <property type="entry name" value="GNAT"/>
    <property type="match status" value="1"/>
</dbReference>
<dbReference type="InterPro" id="IPR016181">
    <property type="entry name" value="Acyl_CoA_acyltransferase"/>
</dbReference>
<evidence type="ECO:0000256" key="1">
    <source>
        <dbReference type="PIRSR" id="PIRSR613078-2"/>
    </source>
</evidence>
<feature type="binding site" evidence="1">
    <location>
        <begin position="8"/>
        <end position="15"/>
    </location>
    <ligand>
        <name>substrate</name>
    </ligand>
</feature>
<keyword evidence="3" id="KW-0808">Transferase</keyword>
<dbReference type="GO" id="GO:0016791">
    <property type="term" value="F:phosphatase activity"/>
    <property type="evidence" value="ECO:0007669"/>
    <property type="project" value="TreeGrafter"/>
</dbReference>
<organism evidence="3 4">
    <name type="scientific">Candidatus Flavonifractor merdipullorum</name>
    <dbReference type="NCBI Taxonomy" id="2838590"/>
    <lineage>
        <taxon>Bacteria</taxon>
        <taxon>Bacillati</taxon>
        <taxon>Bacillota</taxon>
        <taxon>Clostridia</taxon>
        <taxon>Eubacteriales</taxon>
        <taxon>Oscillospiraceae</taxon>
        <taxon>Flavonifractor</taxon>
    </lineage>
</organism>
<comment type="caution">
    <text evidence="3">The sequence shown here is derived from an EMBL/GenBank/DDBJ whole genome shotgun (WGS) entry which is preliminary data.</text>
</comment>
<dbReference type="CDD" id="cd04301">
    <property type="entry name" value="NAT_SF"/>
    <property type="match status" value="1"/>
</dbReference>
<protein>
    <submittedName>
        <fullName evidence="3">GNAT family N-acetyltransferase</fullName>
        <ecNumber evidence="3">2.3.1.-</ecNumber>
    </submittedName>
</protein>
<name>A0A9D1RWE2_9FIRM</name>
<dbReference type="GO" id="GO:0016747">
    <property type="term" value="F:acyltransferase activity, transferring groups other than amino-acyl groups"/>
    <property type="evidence" value="ECO:0007669"/>
    <property type="project" value="InterPro"/>
</dbReference>
<reference evidence="3" key="1">
    <citation type="journal article" date="2021" name="PeerJ">
        <title>Extensive microbial diversity within the chicken gut microbiome revealed by metagenomics and culture.</title>
        <authorList>
            <person name="Gilroy R."/>
            <person name="Ravi A."/>
            <person name="Getino M."/>
            <person name="Pursley I."/>
            <person name="Horton D.L."/>
            <person name="Alikhan N.F."/>
            <person name="Baker D."/>
            <person name="Gharbi K."/>
            <person name="Hall N."/>
            <person name="Watson M."/>
            <person name="Adriaenssens E.M."/>
            <person name="Foster-Nyarko E."/>
            <person name="Jarju S."/>
            <person name="Secka A."/>
            <person name="Antonio M."/>
            <person name="Oren A."/>
            <person name="Chaudhuri R.R."/>
            <person name="La Ragione R."/>
            <person name="Hildebrand F."/>
            <person name="Pallen M.J."/>
        </authorList>
    </citation>
    <scope>NUCLEOTIDE SEQUENCE</scope>
    <source>
        <strain evidence="3">ChiGjej6B6-1540</strain>
    </source>
</reference>
<dbReference type="InterPro" id="IPR000182">
    <property type="entry name" value="GNAT_dom"/>
</dbReference>
<dbReference type="Pfam" id="PF00583">
    <property type="entry name" value="Acetyltransf_1"/>
    <property type="match status" value="1"/>
</dbReference>
<evidence type="ECO:0000259" key="2">
    <source>
        <dbReference type="PROSITE" id="PS51186"/>
    </source>
</evidence>
<dbReference type="PANTHER" id="PTHR48100">
    <property type="entry name" value="BROAD-SPECIFICITY PHOSPHATASE YOR283W-RELATED"/>
    <property type="match status" value="1"/>
</dbReference>
<dbReference type="PANTHER" id="PTHR48100:SF1">
    <property type="entry name" value="HISTIDINE PHOSPHATASE FAMILY PROTEIN-RELATED"/>
    <property type="match status" value="1"/>
</dbReference>
<dbReference type="Gene3D" id="3.40.50.1240">
    <property type="entry name" value="Phosphoglycerate mutase-like"/>
    <property type="match status" value="1"/>
</dbReference>
<dbReference type="AlphaFoldDB" id="A0A9D1RWE2"/>
<feature type="domain" description="N-acetyltransferase" evidence="2">
    <location>
        <begin position="225"/>
        <end position="380"/>
    </location>
</feature>
<dbReference type="InterPro" id="IPR013078">
    <property type="entry name" value="His_Pase_superF_clade-1"/>
</dbReference>
<dbReference type="Gene3D" id="3.40.630.30">
    <property type="match status" value="1"/>
</dbReference>
<evidence type="ECO:0000313" key="4">
    <source>
        <dbReference type="Proteomes" id="UP000824192"/>
    </source>
</evidence>
<reference evidence="3" key="2">
    <citation type="submission" date="2021-04" db="EMBL/GenBank/DDBJ databases">
        <authorList>
            <person name="Gilroy R."/>
        </authorList>
    </citation>
    <scope>NUCLEOTIDE SEQUENCE</scope>
    <source>
        <strain evidence="3">ChiGjej6B6-1540</strain>
    </source>
</reference>
<dbReference type="SUPFAM" id="SSF55729">
    <property type="entry name" value="Acyl-CoA N-acyltransferases (Nat)"/>
    <property type="match status" value="1"/>
</dbReference>
<keyword evidence="3" id="KW-0012">Acyltransferase</keyword>
<dbReference type="GO" id="GO:0005737">
    <property type="term" value="C:cytoplasm"/>
    <property type="evidence" value="ECO:0007669"/>
    <property type="project" value="TreeGrafter"/>
</dbReference>
<proteinExistence type="predicted"/>
<dbReference type="EMBL" id="DXGA01000108">
    <property type="protein sequence ID" value="HIW93982.1"/>
    <property type="molecule type" value="Genomic_DNA"/>
</dbReference>
<accession>A0A9D1RWE2</accession>
<dbReference type="Proteomes" id="UP000824192">
    <property type="component" value="Unassembled WGS sequence"/>
</dbReference>
<gene>
    <name evidence="3" type="ORF">H9868_05510</name>
</gene>
<dbReference type="Pfam" id="PF00300">
    <property type="entry name" value="His_Phos_1"/>
    <property type="match status" value="1"/>
</dbReference>
<evidence type="ECO:0000313" key="3">
    <source>
        <dbReference type="EMBL" id="HIW93982.1"/>
    </source>
</evidence>
<feature type="binding site" evidence="1">
    <location>
        <position position="58"/>
    </location>
    <ligand>
        <name>substrate</name>
    </ligand>
</feature>
<dbReference type="InterPro" id="IPR029033">
    <property type="entry name" value="His_PPase_superfam"/>
</dbReference>
<dbReference type="EC" id="2.3.1.-" evidence="3"/>
<dbReference type="SUPFAM" id="SSF53254">
    <property type="entry name" value="Phosphoglycerate mutase-like"/>
    <property type="match status" value="1"/>
</dbReference>
<sequence length="387" mass="43531">MTTVYIVRHAEAEGNIYRRIHGWYDSLITENGYRQIAALRERFRDIPVDAAYSSDLFRTMTTARAVYEPKGLELHTSPRLREINMGSWEDQTWGEVSRFDTKAYQQYCACDPAWKNRGGESRDEAQARIYGAVLDIAHQHPGQTVAIFAHGDVIRCLQAKVLGIPTPEMKSLSHCDNTGVTCLQIEGDRVELVLRSDNSHLPPEISTLGRQQWWRKKGDGYDVSFWFRPMTGGEDRALYERFYTETWGALYGTTADSPASALAEQAFARAQAHPETLVCGMLDDQPGGILQLDLEQGAERKAGHITFLALRADLRKKGIAPQLLGQAVSTFRKLGREKLELVCAQANEPARKFYLNHGFTKLAEIPGAHGPLDLMEKYIGYAPRPMI</sequence>